<dbReference type="Gene3D" id="3.40.50.720">
    <property type="entry name" value="NAD(P)-binding Rossmann-like Domain"/>
    <property type="match status" value="1"/>
</dbReference>
<dbReference type="Proteomes" id="UP000002770">
    <property type="component" value="Unassembled WGS sequence"/>
</dbReference>
<proteinExistence type="predicted"/>
<dbReference type="RefSeq" id="WP_006869632.1">
    <property type="nucleotide sequence ID" value="NZ_JH413801.1"/>
</dbReference>
<dbReference type="InParanoid" id="G9EKD5"/>
<reference evidence="1 2" key="1">
    <citation type="journal article" date="2011" name="BMC Genomics">
        <title>Insight into cross-talk between intra-amoebal pathogens.</title>
        <authorList>
            <person name="Gimenez G."/>
            <person name="Bertelli C."/>
            <person name="Moliner C."/>
            <person name="Robert C."/>
            <person name="Raoult D."/>
            <person name="Fournier P.E."/>
            <person name="Greub G."/>
        </authorList>
    </citation>
    <scope>NUCLEOTIDE SEQUENCE [LARGE SCALE GENOMIC DNA]</scope>
    <source>
        <strain evidence="1 2">LLAP12</strain>
    </source>
</reference>
<dbReference type="HOGENOM" id="CLU_3154355_0_0_6"/>
<gene>
    <name evidence="1" type="ORF">LDG_5660</name>
</gene>
<accession>G9EKD5</accession>
<dbReference type="AlphaFoldDB" id="G9EKD5"/>
<name>G9EKD5_9GAMM</name>
<organism evidence="1 2">
    <name type="scientific">Legionella drancourtii LLAP12</name>
    <dbReference type="NCBI Taxonomy" id="658187"/>
    <lineage>
        <taxon>Bacteria</taxon>
        <taxon>Pseudomonadati</taxon>
        <taxon>Pseudomonadota</taxon>
        <taxon>Gammaproteobacteria</taxon>
        <taxon>Legionellales</taxon>
        <taxon>Legionellaceae</taxon>
        <taxon>Legionella</taxon>
    </lineage>
</organism>
<evidence type="ECO:0000313" key="2">
    <source>
        <dbReference type="Proteomes" id="UP000002770"/>
    </source>
</evidence>
<evidence type="ECO:0000313" key="1">
    <source>
        <dbReference type="EMBL" id="EHL32286.1"/>
    </source>
</evidence>
<keyword evidence="2" id="KW-1185">Reference proteome</keyword>
<dbReference type="eggNOG" id="COG0604">
    <property type="taxonomic scope" value="Bacteria"/>
</dbReference>
<dbReference type="OrthoDB" id="9787435at2"/>
<protein>
    <recommendedName>
        <fullName evidence="3">Alcohol dehydrogenase-like C-terminal domain-containing protein</fullName>
    </recommendedName>
</protein>
<dbReference type="EMBL" id="JH413801">
    <property type="protein sequence ID" value="EHL32286.1"/>
    <property type="molecule type" value="Genomic_DNA"/>
</dbReference>
<dbReference type="STRING" id="658187.LDG_5660"/>
<dbReference type="InterPro" id="IPR036291">
    <property type="entry name" value="NAD(P)-bd_dom_sf"/>
</dbReference>
<evidence type="ECO:0008006" key="3">
    <source>
        <dbReference type="Google" id="ProtNLM"/>
    </source>
</evidence>
<dbReference type="SUPFAM" id="SSF51735">
    <property type="entry name" value="NAD(P)-binding Rossmann-fold domains"/>
    <property type="match status" value="1"/>
</dbReference>
<sequence length="48" mass="4973">MIPGETVLINGATGASGSLAIKIAKHVGAKKVIATGRHHHLDKLIALY</sequence>